<organism evidence="2 3">
    <name type="scientific">Streptomyces collinus (strain DSM 40733 / Tue 365)</name>
    <dbReference type="NCBI Taxonomy" id="1214242"/>
    <lineage>
        <taxon>Bacteria</taxon>
        <taxon>Bacillati</taxon>
        <taxon>Actinomycetota</taxon>
        <taxon>Actinomycetes</taxon>
        <taxon>Kitasatosporales</taxon>
        <taxon>Streptomycetaceae</taxon>
        <taxon>Streptomyces</taxon>
    </lineage>
</organism>
<keyword evidence="1" id="KW-0472">Membrane</keyword>
<dbReference type="HOGENOM" id="CLU_2669358_0_0_11"/>
<name>S5W1E6_STRC3</name>
<dbReference type="Proteomes" id="UP000015423">
    <property type="component" value="Plasmid pSCO1"/>
</dbReference>
<evidence type="ECO:0000313" key="2">
    <source>
        <dbReference type="EMBL" id="AGS73880.1"/>
    </source>
</evidence>
<reference evidence="2 3" key="1">
    <citation type="submission" date="2012-10" db="EMBL/GenBank/DDBJ databases">
        <title>The complete genome sequence of Streptomyces collinus Tu 365.</title>
        <authorList>
            <person name="Ruckert C."/>
            <person name="Szczepanowski R."/>
            <person name="Goesmann A."/>
            <person name="Pross E.K."/>
            <person name="Musiol E.M."/>
            <person name="Blin K."/>
            <person name="Wohlleben W."/>
            <person name="Puhler A."/>
            <person name="Weber T."/>
            <person name="Kalinowski J."/>
        </authorList>
    </citation>
    <scope>NUCLEOTIDE SEQUENCE [LARGE SCALE GENOMIC DNA]</scope>
    <source>
        <strain evidence="3">DSM 40733 / Tue 365</strain>
        <plasmid evidence="2 3">pSCO1</plasmid>
    </source>
</reference>
<evidence type="ECO:0000256" key="1">
    <source>
        <dbReference type="SAM" id="Phobius"/>
    </source>
</evidence>
<dbReference type="KEGG" id="sci:B446_35608"/>
<evidence type="ECO:0000313" key="3">
    <source>
        <dbReference type="Proteomes" id="UP000015423"/>
    </source>
</evidence>
<dbReference type="AlphaFoldDB" id="S5W1E6"/>
<dbReference type="EMBL" id="CP006260">
    <property type="protein sequence ID" value="AGS73880.1"/>
    <property type="molecule type" value="Genomic_DNA"/>
</dbReference>
<keyword evidence="2" id="KW-0614">Plasmid</keyword>
<dbReference type="eggNOG" id="ENOG5030KWI">
    <property type="taxonomic scope" value="Bacteria"/>
</dbReference>
<feature type="transmembrane region" description="Helical" evidence="1">
    <location>
        <begin position="29"/>
        <end position="48"/>
    </location>
</feature>
<keyword evidence="3" id="KW-1185">Reference proteome</keyword>
<keyword evidence="1" id="KW-1133">Transmembrane helix</keyword>
<proteinExistence type="predicted"/>
<geneLocation type="plasmid" evidence="2 3">
    <name>pSCO1</name>
</geneLocation>
<feature type="transmembrane region" description="Helical" evidence="1">
    <location>
        <begin position="6"/>
        <end position="22"/>
    </location>
</feature>
<protein>
    <submittedName>
        <fullName evidence="2">Uncharacterized protein</fullName>
    </submittedName>
</protein>
<dbReference type="PATRIC" id="fig|1214242.5.peg.7260"/>
<sequence>MPDMTLQFFALALFCWAVFFTFKKTKGKQMVICIMLIVSGIFLPYTPFSEQIRTTLESVFNTANTTVNNISSSSR</sequence>
<accession>S5W1E6</accession>
<gene>
    <name evidence="2" type="ORF">B446_35608</name>
</gene>
<keyword evidence="1" id="KW-0812">Transmembrane</keyword>